<comment type="caution">
    <text evidence="2">The sequence shown here is derived from an EMBL/GenBank/DDBJ whole genome shotgun (WGS) entry which is preliminary data.</text>
</comment>
<accession>A0ABW5L1M8</accession>
<reference evidence="3" key="1">
    <citation type="journal article" date="2019" name="Int. J. Syst. Evol. Microbiol.">
        <title>The Global Catalogue of Microorganisms (GCM) 10K type strain sequencing project: providing services to taxonomists for standard genome sequencing and annotation.</title>
        <authorList>
            <consortium name="The Broad Institute Genomics Platform"/>
            <consortium name="The Broad Institute Genome Sequencing Center for Infectious Disease"/>
            <person name="Wu L."/>
            <person name="Ma J."/>
        </authorList>
    </citation>
    <scope>NUCLEOTIDE SEQUENCE [LARGE SCALE GENOMIC DNA]</scope>
    <source>
        <strain evidence="3">KCTC 52298</strain>
    </source>
</reference>
<dbReference type="PANTHER" id="PTHR43752:SF2">
    <property type="entry name" value="BNR_ASP-BOX REPEAT FAMILY PROTEIN"/>
    <property type="match status" value="1"/>
</dbReference>
<name>A0ABW5L1M8_9SPHI</name>
<dbReference type="RefSeq" id="WP_210355004.1">
    <property type="nucleotide sequence ID" value="NZ_JAEQMU010000003.1"/>
</dbReference>
<dbReference type="InterPro" id="IPR011040">
    <property type="entry name" value="Sialidase"/>
</dbReference>
<proteinExistence type="predicted"/>
<dbReference type="PANTHER" id="PTHR43752">
    <property type="entry name" value="BNR/ASP-BOX REPEAT FAMILY PROTEIN"/>
    <property type="match status" value="1"/>
</dbReference>
<evidence type="ECO:0000259" key="1">
    <source>
        <dbReference type="Pfam" id="PF13088"/>
    </source>
</evidence>
<dbReference type="Gene3D" id="2.120.10.10">
    <property type="match status" value="1"/>
</dbReference>
<dbReference type="Proteomes" id="UP001597440">
    <property type="component" value="Unassembled WGS sequence"/>
</dbReference>
<gene>
    <name evidence="2" type="ORF">ACFSQW_08505</name>
</gene>
<protein>
    <submittedName>
        <fullName evidence="2">Exo-alpha-sialidase</fullName>
        <ecNumber evidence="2">3.2.1.18</ecNumber>
    </submittedName>
</protein>
<dbReference type="InterPro" id="IPR036278">
    <property type="entry name" value="Sialidase_sf"/>
</dbReference>
<dbReference type="SUPFAM" id="SSF50939">
    <property type="entry name" value="Sialidases"/>
    <property type="match status" value="1"/>
</dbReference>
<feature type="domain" description="Sialidase" evidence="1">
    <location>
        <begin position="113"/>
        <end position="404"/>
    </location>
</feature>
<dbReference type="EC" id="3.2.1.18" evidence="2"/>
<keyword evidence="2" id="KW-0378">Hydrolase</keyword>
<keyword evidence="2" id="KW-0326">Glycosidase</keyword>
<dbReference type="EMBL" id="JBHULD010000009">
    <property type="protein sequence ID" value="MFD2554430.1"/>
    <property type="molecule type" value="Genomic_DNA"/>
</dbReference>
<organism evidence="2 3">
    <name type="scientific">Sphingobacterium tabacisoli</name>
    <dbReference type="NCBI Taxonomy" id="2044855"/>
    <lineage>
        <taxon>Bacteria</taxon>
        <taxon>Pseudomonadati</taxon>
        <taxon>Bacteroidota</taxon>
        <taxon>Sphingobacteriia</taxon>
        <taxon>Sphingobacteriales</taxon>
        <taxon>Sphingobacteriaceae</taxon>
        <taxon>Sphingobacterium</taxon>
    </lineage>
</organism>
<evidence type="ECO:0000313" key="3">
    <source>
        <dbReference type="Proteomes" id="UP001597440"/>
    </source>
</evidence>
<keyword evidence="3" id="KW-1185">Reference proteome</keyword>
<dbReference type="CDD" id="cd15482">
    <property type="entry name" value="Sialidase_non-viral"/>
    <property type="match status" value="1"/>
</dbReference>
<dbReference type="GO" id="GO:0004308">
    <property type="term" value="F:exo-alpha-sialidase activity"/>
    <property type="evidence" value="ECO:0007669"/>
    <property type="project" value="UniProtKB-EC"/>
</dbReference>
<dbReference type="Pfam" id="PF13088">
    <property type="entry name" value="BNR_2"/>
    <property type="match status" value="1"/>
</dbReference>
<sequence length="427" mass="47697">MNILKSLIDGKHREGRRKFIRQIVLSSFALTSSRALMSCTKGGSEEEETFIPEPTPVETDPQVSISNGLFNQSKKDDLGLQYLDGTEQIMVFRPDQPLDMKFNNHPQLVEFKGKLYATWVGHPLHETSEISYVYYSYSSNGTTWEKPIQVGPANRASGGWLTDGNQLHCLLIAGDKANKTSITEYCSSTDGIAWTEPKVLIRNAAPSESARRLPNGRYIMICHGLGTGAFKEVRGTRIMYSDSKDGLSDWKQALLPDLPDYNVNSNEKVARAVEASFFGRLEGELVILFRDLYFDAAPRTWKLLAAVSQDNGATWSKPTLTNIPDSDSMQCAGNLSGSVSYFVNNPVPTRRRVPLTVTLSKNGKLFNKSFLLRDVPQPRRYDGISKTEGYSYPGSFVWKGYLYVAYATNKEDVEITRIAVDKLIAQV</sequence>
<evidence type="ECO:0000313" key="2">
    <source>
        <dbReference type="EMBL" id="MFD2554430.1"/>
    </source>
</evidence>